<name>A0A916Z2R8_9SPHN</name>
<organism evidence="1 2">
    <name type="scientific">Croceicoccus mobilis</name>
    <dbReference type="NCBI Taxonomy" id="1703339"/>
    <lineage>
        <taxon>Bacteria</taxon>
        <taxon>Pseudomonadati</taxon>
        <taxon>Pseudomonadota</taxon>
        <taxon>Alphaproteobacteria</taxon>
        <taxon>Sphingomonadales</taxon>
        <taxon>Erythrobacteraceae</taxon>
        <taxon>Croceicoccus</taxon>
    </lineage>
</organism>
<dbReference type="EMBL" id="BMIP01000005">
    <property type="protein sequence ID" value="GGD74039.1"/>
    <property type="molecule type" value="Genomic_DNA"/>
</dbReference>
<keyword evidence="2" id="KW-1185">Reference proteome</keyword>
<evidence type="ECO:0000313" key="2">
    <source>
        <dbReference type="Proteomes" id="UP000612349"/>
    </source>
</evidence>
<dbReference type="AlphaFoldDB" id="A0A916Z2R8"/>
<proteinExistence type="predicted"/>
<sequence>MALNYSIFPPAMSGRAGIGAVFNLVGMGDGPGGVHGVVALSADSGAIAGPCFLVLTADERQRVIVRRGAAVGADPDDTDMLLVADAPYGFELGAGNWYLRAKAA</sequence>
<comment type="caution">
    <text evidence="1">The sequence shown here is derived from an EMBL/GenBank/DDBJ whole genome shotgun (WGS) entry which is preliminary data.</text>
</comment>
<protein>
    <submittedName>
        <fullName evidence="1">Uncharacterized protein</fullName>
    </submittedName>
</protein>
<reference evidence="1" key="1">
    <citation type="journal article" date="2014" name="Int. J. Syst. Evol. Microbiol.">
        <title>Complete genome sequence of Corynebacterium casei LMG S-19264T (=DSM 44701T), isolated from a smear-ripened cheese.</title>
        <authorList>
            <consortium name="US DOE Joint Genome Institute (JGI-PGF)"/>
            <person name="Walter F."/>
            <person name="Albersmeier A."/>
            <person name="Kalinowski J."/>
            <person name="Ruckert C."/>
        </authorList>
    </citation>
    <scope>NUCLEOTIDE SEQUENCE</scope>
    <source>
        <strain evidence="1">CGMCC 1.15360</strain>
    </source>
</reference>
<evidence type="ECO:0000313" key="1">
    <source>
        <dbReference type="EMBL" id="GGD74039.1"/>
    </source>
</evidence>
<accession>A0A916Z2R8</accession>
<gene>
    <name evidence="1" type="ORF">GCM10010990_24590</name>
</gene>
<dbReference type="RefSeq" id="WP_066777048.1">
    <property type="nucleotide sequence ID" value="NZ_BMIP01000005.1"/>
</dbReference>
<reference evidence="1" key="2">
    <citation type="submission" date="2020-09" db="EMBL/GenBank/DDBJ databases">
        <authorList>
            <person name="Sun Q."/>
            <person name="Zhou Y."/>
        </authorList>
    </citation>
    <scope>NUCLEOTIDE SEQUENCE</scope>
    <source>
        <strain evidence="1">CGMCC 1.15360</strain>
    </source>
</reference>
<dbReference type="Proteomes" id="UP000612349">
    <property type="component" value="Unassembled WGS sequence"/>
</dbReference>